<organism evidence="3 4">
    <name type="scientific">Pseudobutyrivibrio ruminis</name>
    <dbReference type="NCBI Taxonomy" id="46206"/>
    <lineage>
        <taxon>Bacteria</taxon>
        <taxon>Bacillati</taxon>
        <taxon>Bacillota</taxon>
        <taxon>Clostridia</taxon>
        <taxon>Lachnospirales</taxon>
        <taxon>Lachnospiraceae</taxon>
        <taxon>Pseudobutyrivibrio</taxon>
    </lineage>
</organism>
<dbReference type="PANTHER" id="PTHR35271">
    <property type="entry name" value="ABC TRANSPORTER, SUBSTRATE-BINDING LIPOPROTEIN-RELATED"/>
    <property type="match status" value="1"/>
</dbReference>
<feature type="signal peptide" evidence="2">
    <location>
        <begin position="1"/>
        <end position="20"/>
    </location>
</feature>
<dbReference type="Gene3D" id="3.40.50.2300">
    <property type="match status" value="1"/>
</dbReference>
<feature type="region of interest" description="Disordered" evidence="1">
    <location>
        <begin position="292"/>
        <end position="316"/>
    </location>
</feature>
<keyword evidence="4" id="KW-1185">Reference proteome</keyword>
<dbReference type="Pfam" id="PF04392">
    <property type="entry name" value="ABC_sub_bind"/>
    <property type="match status" value="2"/>
</dbReference>
<dbReference type="InterPro" id="IPR007487">
    <property type="entry name" value="ABC_transpt-TYRBP-like"/>
</dbReference>
<evidence type="ECO:0008006" key="5">
    <source>
        <dbReference type="Google" id="ProtNLM"/>
    </source>
</evidence>
<name>A0A2G3ECG1_9FIRM</name>
<comment type="caution">
    <text evidence="3">The sequence shown here is derived from an EMBL/GenBank/DDBJ whole genome shotgun (WGS) entry which is preliminary data.</text>
</comment>
<gene>
    <name evidence="3" type="ORF">CSX00_04085</name>
</gene>
<dbReference type="PROSITE" id="PS51257">
    <property type="entry name" value="PROKAR_LIPOPROTEIN"/>
    <property type="match status" value="1"/>
</dbReference>
<reference evidence="3" key="1">
    <citation type="submission" date="2017-10" db="EMBL/GenBank/DDBJ databases">
        <title>Resolving the taxonomy of Roseburia spp., Eubacterium rectale and Agathobacter spp. through phylogenomic analysis.</title>
        <authorList>
            <person name="Sheridan P.O."/>
            <person name="Walker A.W."/>
            <person name="Duncan S.H."/>
            <person name="Scott K.P."/>
            <person name="Toole P.W.O."/>
            <person name="Luis P."/>
            <person name="Flint H.J."/>
        </authorList>
    </citation>
    <scope>NUCLEOTIDE SEQUENCE [LARGE SCALE GENOMIC DNA]</scope>
    <source>
        <strain evidence="3">JK10</strain>
    </source>
</reference>
<dbReference type="RefSeq" id="WP_099412913.1">
    <property type="nucleotide sequence ID" value="NZ_PDYH01000011.1"/>
</dbReference>
<evidence type="ECO:0000256" key="2">
    <source>
        <dbReference type="SAM" id="SignalP"/>
    </source>
</evidence>
<proteinExistence type="predicted"/>
<protein>
    <recommendedName>
        <fullName evidence="5">ABC transport system substrate-binding protein</fullName>
    </recommendedName>
</protein>
<evidence type="ECO:0000313" key="3">
    <source>
        <dbReference type="EMBL" id="PHU40803.1"/>
    </source>
</evidence>
<dbReference type="Proteomes" id="UP000224317">
    <property type="component" value="Unassembled WGS sequence"/>
</dbReference>
<dbReference type="EMBL" id="PDYH01000011">
    <property type="protein sequence ID" value="PHU40803.1"/>
    <property type="molecule type" value="Genomic_DNA"/>
</dbReference>
<keyword evidence="2" id="KW-0732">Signal</keyword>
<evidence type="ECO:0000256" key="1">
    <source>
        <dbReference type="SAM" id="MobiDB-lite"/>
    </source>
</evidence>
<sequence length="451" mass="48671">MKKRIISVLLVGLLAVGLIACQKNSKKEPENVNNEESSEEDFVYNIAACLSEDNDYNRNLLKGFEDCVGDYVGADHIKVTVYTTSEDMASDDVVKKALATSPDMIFTAGKATLTSATTATEAIPIVATGIVDFKGTLRITSLDGKSWDKTTGRNVTGVSSKPSIVDQVSLMIESTKDLQTVGILFSPEDTDAIYQNEIFESYLDQAGIPWKEYLIPASDSAIGGAEDQNSTALTPSKYTAYSAKTGIDDTVITLGDDSILGLNSPSSTRVAEQSAFWTGGKTTAGRTLADEAEIAEEEEPEKSEESESEEEPTLESRIQEACDECSVIYIPFGSILTDQMDVIGSITTESQVVVVAGDTTIADNALVTLFTDPYSLGYQAGKKAVRVFNGDDIATIKISNGDSDDDVKLYNGAIAEKYGIEFPKSFSELKDFLSTYEYGSSTTRHSESEEE</sequence>
<accession>A0A2G3ECG1</accession>
<feature type="chain" id="PRO_5038523938" description="ABC transport system substrate-binding protein" evidence="2">
    <location>
        <begin position="21"/>
        <end position="451"/>
    </location>
</feature>
<dbReference type="PANTHER" id="PTHR35271:SF1">
    <property type="entry name" value="ABC TRANSPORTER, SUBSTRATE-BINDING LIPOPROTEIN"/>
    <property type="match status" value="1"/>
</dbReference>
<feature type="compositionally biased region" description="Acidic residues" evidence="1">
    <location>
        <begin position="292"/>
        <end position="313"/>
    </location>
</feature>
<evidence type="ECO:0000313" key="4">
    <source>
        <dbReference type="Proteomes" id="UP000224317"/>
    </source>
</evidence>
<dbReference type="AlphaFoldDB" id="A0A2G3ECG1"/>